<dbReference type="Proteomes" id="UP000706891">
    <property type="component" value="Unassembled WGS sequence"/>
</dbReference>
<dbReference type="RefSeq" id="WP_205104895.1">
    <property type="nucleotide sequence ID" value="NZ_JACJJG010000043.1"/>
</dbReference>
<reference evidence="2" key="1">
    <citation type="submission" date="2020-08" db="EMBL/GenBank/DDBJ databases">
        <authorList>
            <person name="Cejkova D."/>
            <person name="Kubasova T."/>
            <person name="Jahodarova E."/>
            <person name="Rychlik I."/>
        </authorList>
    </citation>
    <scope>NUCLEOTIDE SEQUENCE</scope>
    <source>
        <strain evidence="2">An824</strain>
    </source>
</reference>
<dbReference type="AlphaFoldDB" id="A0A939B7M0"/>
<sequence length="193" mass="21079">MTVFRLLLLTLLLAVTAGRTAAQRCLPGMKGMQFSADMVDGFYLPAGNDGMGYAFSLAFFNYVKNGNKWEYGVEYVKRNCRYRTVGVPMEQYTADAGYYLNLLSSTGKVFFLNAGLSGVIGYEEVNGGRRTLYDGASLSKCSAFIYGCAATLEAEVFITDNIAAAARLRGRVLWGGASGVFHCLYGISLKYVF</sequence>
<accession>A0A939B7M0</accession>
<dbReference type="InterPro" id="IPR018899">
    <property type="entry name" value="Conjug_transposon_Tra0"/>
</dbReference>
<keyword evidence="3" id="KW-1185">Reference proteome</keyword>
<proteinExistence type="predicted"/>
<name>A0A939B7M0_9BACT</name>
<evidence type="ECO:0000256" key="1">
    <source>
        <dbReference type="SAM" id="SignalP"/>
    </source>
</evidence>
<gene>
    <name evidence="2" type="ORF">H6A34_08585</name>
</gene>
<dbReference type="EMBL" id="JACJJG010000043">
    <property type="protein sequence ID" value="MBM6673931.1"/>
    <property type="molecule type" value="Genomic_DNA"/>
</dbReference>
<feature type="chain" id="PRO_5037073834" evidence="1">
    <location>
        <begin position="22"/>
        <end position="193"/>
    </location>
</feature>
<feature type="signal peptide" evidence="1">
    <location>
        <begin position="1"/>
        <end position="21"/>
    </location>
</feature>
<evidence type="ECO:0000313" key="2">
    <source>
        <dbReference type="EMBL" id="MBM6673931.1"/>
    </source>
</evidence>
<reference evidence="2" key="2">
    <citation type="journal article" date="2021" name="Sci. Rep.">
        <title>The distribution of antibiotic resistance genes in chicken gut microbiota commensals.</title>
        <authorList>
            <person name="Juricova H."/>
            <person name="Matiasovicova J."/>
            <person name="Kubasova T."/>
            <person name="Cejkova D."/>
            <person name="Rychlik I."/>
        </authorList>
    </citation>
    <scope>NUCLEOTIDE SEQUENCE</scope>
    <source>
        <strain evidence="2">An824</strain>
    </source>
</reference>
<evidence type="ECO:0000313" key="3">
    <source>
        <dbReference type="Proteomes" id="UP000706891"/>
    </source>
</evidence>
<keyword evidence="1" id="KW-0732">Signal</keyword>
<protein>
    <submittedName>
        <fullName evidence="2">Conjugal transfer protein TraO</fullName>
    </submittedName>
</protein>
<organism evidence="2 3">
    <name type="scientific">Marseilla massiliensis</name>
    <dbReference type="NCBI Taxonomy" id="1841864"/>
    <lineage>
        <taxon>Bacteria</taxon>
        <taxon>Pseudomonadati</taxon>
        <taxon>Bacteroidota</taxon>
        <taxon>Bacteroidia</taxon>
        <taxon>Bacteroidales</taxon>
        <taxon>Prevotellaceae</taxon>
        <taxon>Marseilla</taxon>
    </lineage>
</organism>
<comment type="caution">
    <text evidence="2">The sequence shown here is derived from an EMBL/GenBank/DDBJ whole genome shotgun (WGS) entry which is preliminary data.</text>
</comment>
<dbReference type="Pfam" id="PF10626">
    <property type="entry name" value="TraO"/>
    <property type="match status" value="1"/>
</dbReference>